<evidence type="ECO:0000313" key="9">
    <source>
        <dbReference type="Proteomes" id="UP000287224"/>
    </source>
</evidence>
<feature type="active site" description="Proton donor" evidence="4">
    <location>
        <position position="49"/>
    </location>
</feature>
<dbReference type="Pfam" id="PF00248">
    <property type="entry name" value="Aldo_ket_red"/>
    <property type="match status" value="1"/>
</dbReference>
<organism evidence="8 9">
    <name type="scientific">Dictyobacter aurantiacus</name>
    <dbReference type="NCBI Taxonomy" id="1936993"/>
    <lineage>
        <taxon>Bacteria</taxon>
        <taxon>Bacillati</taxon>
        <taxon>Chloroflexota</taxon>
        <taxon>Ktedonobacteria</taxon>
        <taxon>Ktedonobacterales</taxon>
        <taxon>Dictyobacteraceae</taxon>
        <taxon>Dictyobacter</taxon>
    </lineage>
</organism>
<evidence type="ECO:0000256" key="6">
    <source>
        <dbReference type="PIRSR" id="PIRSR000097-3"/>
    </source>
</evidence>
<dbReference type="Proteomes" id="UP000287224">
    <property type="component" value="Unassembled WGS sequence"/>
</dbReference>
<dbReference type="PANTHER" id="PTHR43827:SF3">
    <property type="entry name" value="NADP-DEPENDENT OXIDOREDUCTASE DOMAIN-CONTAINING PROTEIN"/>
    <property type="match status" value="1"/>
</dbReference>
<reference evidence="9" key="1">
    <citation type="submission" date="2018-12" db="EMBL/GenBank/DDBJ databases">
        <title>Tengunoibacter tsumagoiensis gen. nov., sp. nov., Dictyobacter kobayashii sp. nov., D. alpinus sp. nov., and D. joshuensis sp. nov. and description of Dictyobacteraceae fam. nov. within the order Ktedonobacterales isolated from Tengu-no-mugimeshi.</title>
        <authorList>
            <person name="Wang C.M."/>
            <person name="Zheng Y."/>
            <person name="Sakai Y."/>
            <person name="Toyoda A."/>
            <person name="Minakuchi Y."/>
            <person name="Abe K."/>
            <person name="Yokota A."/>
            <person name="Yabe S."/>
        </authorList>
    </citation>
    <scope>NUCLEOTIDE SEQUENCE [LARGE SCALE GENOMIC DNA]</scope>
    <source>
        <strain evidence="9">S-27</strain>
    </source>
</reference>
<keyword evidence="9" id="KW-1185">Reference proteome</keyword>
<dbReference type="PRINTS" id="PR00069">
    <property type="entry name" value="ALDKETRDTASE"/>
</dbReference>
<dbReference type="OrthoDB" id="9804790at2"/>
<gene>
    <name evidence="8" type="ORF">KDAU_12580</name>
</gene>
<protein>
    <submittedName>
        <fullName evidence="8">2,5-diketo-D-gluconic acid reductase</fullName>
    </submittedName>
</protein>
<evidence type="ECO:0000256" key="4">
    <source>
        <dbReference type="PIRSR" id="PIRSR000097-1"/>
    </source>
</evidence>
<dbReference type="FunFam" id="3.20.20.100:FF:000015">
    <property type="entry name" value="Oxidoreductase, aldo/keto reductase family"/>
    <property type="match status" value="1"/>
</dbReference>
<dbReference type="EMBL" id="BIFQ01000001">
    <property type="protein sequence ID" value="GCE03929.1"/>
    <property type="molecule type" value="Genomic_DNA"/>
</dbReference>
<evidence type="ECO:0000313" key="8">
    <source>
        <dbReference type="EMBL" id="GCE03929.1"/>
    </source>
</evidence>
<dbReference type="InterPro" id="IPR036812">
    <property type="entry name" value="NAD(P)_OxRdtase_dom_sf"/>
</dbReference>
<evidence type="ECO:0000256" key="2">
    <source>
        <dbReference type="ARBA" id="ARBA00022857"/>
    </source>
</evidence>
<dbReference type="AlphaFoldDB" id="A0A401ZAQ5"/>
<dbReference type="PIRSF" id="PIRSF000097">
    <property type="entry name" value="AKR"/>
    <property type="match status" value="1"/>
</dbReference>
<keyword evidence="2" id="KW-0521">NADP</keyword>
<dbReference type="PANTHER" id="PTHR43827">
    <property type="entry name" value="2,5-DIKETO-D-GLUCONIC ACID REDUCTASE"/>
    <property type="match status" value="1"/>
</dbReference>
<dbReference type="RefSeq" id="WP_126599462.1">
    <property type="nucleotide sequence ID" value="NZ_BIFQ01000001.1"/>
</dbReference>
<comment type="caution">
    <text evidence="8">The sequence shown here is derived from an EMBL/GenBank/DDBJ whole genome shotgun (WGS) entry which is preliminary data.</text>
</comment>
<dbReference type="InterPro" id="IPR020471">
    <property type="entry name" value="AKR"/>
</dbReference>
<evidence type="ECO:0000256" key="3">
    <source>
        <dbReference type="ARBA" id="ARBA00023002"/>
    </source>
</evidence>
<dbReference type="PROSITE" id="PS00062">
    <property type="entry name" value="ALDOKETO_REDUCTASE_2"/>
    <property type="match status" value="1"/>
</dbReference>
<feature type="site" description="Lowers pKa of active site Tyr" evidence="6">
    <location>
        <position position="74"/>
    </location>
</feature>
<keyword evidence="3" id="KW-0560">Oxidoreductase</keyword>
<comment type="similarity">
    <text evidence="1">Belongs to the aldo/keto reductase family.</text>
</comment>
<feature type="binding site" evidence="5">
    <location>
        <position position="103"/>
    </location>
    <ligand>
        <name>substrate</name>
    </ligand>
</feature>
<dbReference type="InterPro" id="IPR018170">
    <property type="entry name" value="Aldo/ket_reductase_CS"/>
</dbReference>
<accession>A0A401ZAQ5</accession>
<feature type="domain" description="NADP-dependent oxidoreductase" evidence="7">
    <location>
        <begin position="25"/>
        <end position="253"/>
    </location>
</feature>
<dbReference type="GO" id="GO:0016616">
    <property type="term" value="F:oxidoreductase activity, acting on the CH-OH group of donors, NAD or NADP as acceptor"/>
    <property type="evidence" value="ECO:0007669"/>
    <property type="project" value="UniProtKB-ARBA"/>
</dbReference>
<evidence type="ECO:0000256" key="1">
    <source>
        <dbReference type="ARBA" id="ARBA00007905"/>
    </source>
</evidence>
<dbReference type="Gene3D" id="3.20.20.100">
    <property type="entry name" value="NADP-dependent oxidoreductase domain"/>
    <property type="match status" value="1"/>
</dbReference>
<dbReference type="PROSITE" id="PS00798">
    <property type="entry name" value="ALDOKETO_REDUCTASE_1"/>
    <property type="match status" value="1"/>
</dbReference>
<dbReference type="SUPFAM" id="SSF51430">
    <property type="entry name" value="NAD(P)-linked oxidoreductase"/>
    <property type="match status" value="1"/>
</dbReference>
<evidence type="ECO:0000259" key="7">
    <source>
        <dbReference type="Pfam" id="PF00248"/>
    </source>
</evidence>
<dbReference type="InterPro" id="IPR023210">
    <property type="entry name" value="NADP_OxRdtase_dom"/>
</dbReference>
<sequence>MRETVTLNNQVEMPILGYGVYQIPTGDTRRCVLDAFQAGYRLIDTAQHYGNEAGVGEAVLASGLPREDIFLTTKLQSNRNVAGLIEASLQKLRTDYIDLLLIHWVMGNDLATYRVMEDYYKQGKVRAIGLSNFYGRDFEQIINHCEIMPAVSQLETHVFYQQKDARAFYKKHGVYLESWSPFGEGKANIFQNPMLTSIAKNYGKTIAQIILRFFIQNDIIVIPKSSWKERMRENREVFDFSLSDEDMRNIEAMDTNKSLFGWPY</sequence>
<evidence type="ECO:0000256" key="5">
    <source>
        <dbReference type="PIRSR" id="PIRSR000097-2"/>
    </source>
</evidence>
<dbReference type="PROSITE" id="PS00063">
    <property type="entry name" value="ALDOKETO_REDUCTASE_3"/>
    <property type="match status" value="1"/>
</dbReference>
<name>A0A401ZAQ5_9CHLR</name>
<proteinExistence type="inferred from homology"/>